<dbReference type="PANTHER" id="PTHR10519:SF77">
    <property type="entry name" value="GAMMA-AMINOBUTYRIC ACID TYPE B RECEPTOR SUBUNIT 1"/>
    <property type="match status" value="1"/>
</dbReference>
<dbReference type="AlphaFoldDB" id="A0A448X8I7"/>
<evidence type="ECO:0000256" key="4">
    <source>
        <dbReference type="ARBA" id="ARBA00023224"/>
    </source>
</evidence>
<dbReference type="PANTHER" id="PTHR10519">
    <property type="entry name" value="GABA-B RECEPTOR"/>
    <property type="match status" value="1"/>
</dbReference>
<reference evidence="6" key="1">
    <citation type="submission" date="2018-11" db="EMBL/GenBank/DDBJ databases">
        <authorList>
            <consortium name="Pathogen Informatics"/>
        </authorList>
    </citation>
    <scope>NUCLEOTIDE SEQUENCE</scope>
</reference>
<dbReference type="EMBL" id="CAAALY010115060">
    <property type="protein sequence ID" value="VEL30741.1"/>
    <property type="molecule type" value="Genomic_DNA"/>
</dbReference>
<dbReference type="Proteomes" id="UP000784294">
    <property type="component" value="Unassembled WGS sequence"/>
</dbReference>
<proteinExistence type="predicted"/>
<dbReference type="GO" id="GO:0007214">
    <property type="term" value="P:gamma-aminobutyric acid signaling pathway"/>
    <property type="evidence" value="ECO:0007669"/>
    <property type="project" value="TreeGrafter"/>
</dbReference>
<keyword evidence="2" id="KW-0675">Receptor</keyword>
<keyword evidence="7" id="KW-1185">Reference proteome</keyword>
<evidence type="ECO:0000313" key="7">
    <source>
        <dbReference type="Proteomes" id="UP000784294"/>
    </source>
</evidence>
<evidence type="ECO:0008006" key="8">
    <source>
        <dbReference type="Google" id="ProtNLM"/>
    </source>
</evidence>
<name>A0A448X8I7_9PLAT</name>
<dbReference type="GO" id="GO:0038039">
    <property type="term" value="C:G protein-coupled receptor heterodimeric complex"/>
    <property type="evidence" value="ECO:0007669"/>
    <property type="project" value="TreeGrafter"/>
</dbReference>
<keyword evidence="1" id="KW-0297">G-protein coupled receptor</keyword>
<dbReference type="GO" id="GO:0004965">
    <property type="term" value="F:G protein-coupled GABA receptor activity"/>
    <property type="evidence" value="ECO:0007669"/>
    <property type="project" value="InterPro"/>
</dbReference>
<comment type="caution">
    <text evidence="6">The sequence shown here is derived from an EMBL/GenBank/DDBJ whole genome shotgun (WGS) entry which is preliminary data.</text>
</comment>
<keyword evidence="3" id="KW-0325">Glycoprotein</keyword>
<dbReference type="OrthoDB" id="17569at2759"/>
<dbReference type="Gene3D" id="3.40.50.2300">
    <property type="match status" value="1"/>
</dbReference>
<accession>A0A448X8I7</accession>
<evidence type="ECO:0000256" key="2">
    <source>
        <dbReference type="ARBA" id="ARBA00023170"/>
    </source>
</evidence>
<keyword evidence="4" id="KW-0807">Transducer</keyword>
<evidence type="ECO:0000256" key="5">
    <source>
        <dbReference type="SAM" id="MobiDB-lite"/>
    </source>
</evidence>
<protein>
    <recommendedName>
        <fullName evidence="8">Receptor ligand binding region domain-containing protein</fullName>
    </recommendedName>
</protein>
<sequence length="120" mass="12445">MASSAPTSLTVASSVPGFLGPSLKSQTNISSLPAASASDSDQQGGSPALGAGARIPGYAESPLAYDAIWALAYALDKADKRLRLKNLGTLLDFDYNDNTVFTEIYRAMNETAFVGVSPLG</sequence>
<feature type="compositionally biased region" description="Low complexity" evidence="5">
    <location>
        <begin position="30"/>
        <end position="46"/>
    </location>
</feature>
<evidence type="ECO:0000313" key="6">
    <source>
        <dbReference type="EMBL" id="VEL30741.1"/>
    </source>
</evidence>
<feature type="region of interest" description="Disordered" evidence="5">
    <location>
        <begin position="30"/>
        <end position="51"/>
    </location>
</feature>
<evidence type="ECO:0000256" key="3">
    <source>
        <dbReference type="ARBA" id="ARBA00023180"/>
    </source>
</evidence>
<organism evidence="6 7">
    <name type="scientific">Protopolystoma xenopodis</name>
    <dbReference type="NCBI Taxonomy" id="117903"/>
    <lineage>
        <taxon>Eukaryota</taxon>
        <taxon>Metazoa</taxon>
        <taxon>Spiralia</taxon>
        <taxon>Lophotrochozoa</taxon>
        <taxon>Platyhelminthes</taxon>
        <taxon>Monogenea</taxon>
        <taxon>Polyopisthocotylea</taxon>
        <taxon>Polystomatidea</taxon>
        <taxon>Polystomatidae</taxon>
        <taxon>Protopolystoma</taxon>
    </lineage>
</organism>
<dbReference type="InterPro" id="IPR002455">
    <property type="entry name" value="GPCR3_GABA-B"/>
</dbReference>
<gene>
    <name evidence="6" type="ORF">PXEA_LOCUS24181</name>
</gene>
<evidence type="ECO:0000256" key="1">
    <source>
        <dbReference type="ARBA" id="ARBA00023040"/>
    </source>
</evidence>